<protein>
    <submittedName>
        <fullName evidence="2">Uncharacterized protein</fullName>
    </submittedName>
</protein>
<dbReference type="OrthoDB" id="685075at2759"/>
<evidence type="ECO:0000313" key="2">
    <source>
        <dbReference type="EMBL" id="KAG0459899.1"/>
    </source>
</evidence>
<dbReference type="EMBL" id="JADCNM010000012">
    <property type="protein sequence ID" value="KAG0459899.1"/>
    <property type="molecule type" value="Genomic_DNA"/>
</dbReference>
<organism evidence="2 3">
    <name type="scientific">Vanilla planifolia</name>
    <name type="common">Vanilla</name>
    <dbReference type="NCBI Taxonomy" id="51239"/>
    <lineage>
        <taxon>Eukaryota</taxon>
        <taxon>Viridiplantae</taxon>
        <taxon>Streptophyta</taxon>
        <taxon>Embryophyta</taxon>
        <taxon>Tracheophyta</taxon>
        <taxon>Spermatophyta</taxon>
        <taxon>Magnoliopsida</taxon>
        <taxon>Liliopsida</taxon>
        <taxon>Asparagales</taxon>
        <taxon>Orchidaceae</taxon>
        <taxon>Vanilloideae</taxon>
        <taxon>Vanilleae</taxon>
        <taxon>Vanilla</taxon>
    </lineage>
</organism>
<name>A0A835PYK2_VANPL</name>
<feature type="compositionally biased region" description="Basic and acidic residues" evidence="1">
    <location>
        <begin position="38"/>
        <end position="49"/>
    </location>
</feature>
<dbReference type="PANTHER" id="PTHR37260">
    <property type="entry name" value="PHOSPHORELAY PROTEIN"/>
    <property type="match status" value="1"/>
</dbReference>
<evidence type="ECO:0000313" key="3">
    <source>
        <dbReference type="Proteomes" id="UP000639772"/>
    </source>
</evidence>
<dbReference type="AlphaFoldDB" id="A0A835PYK2"/>
<feature type="compositionally biased region" description="Low complexity" evidence="1">
    <location>
        <begin position="394"/>
        <end position="409"/>
    </location>
</feature>
<reference evidence="2 3" key="1">
    <citation type="journal article" date="2020" name="Nat. Food">
        <title>A phased Vanilla planifolia genome enables genetic improvement of flavour and production.</title>
        <authorList>
            <person name="Hasing T."/>
            <person name="Tang H."/>
            <person name="Brym M."/>
            <person name="Khazi F."/>
            <person name="Huang T."/>
            <person name="Chambers A.H."/>
        </authorList>
    </citation>
    <scope>NUCLEOTIDE SEQUENCE [LARGE SCALE GENOMIC DNA]</scope>
    <source>
        <tissue evidence="2">Leaf</tissue>
    </source>
</reference>
<dbReference type="PANTHER" id="PTHR37260:SF2">
    <property type="entry name" value="PROTEIN ECERIFERUM 16"/>
    <property type="match status" value="1"/>
</dbReference>
<accession>A0A835PYK2</accession>
<evidence type="ECO:0000256" key="1">
    <source>
        <dbReference type="SAM" id="MobiDB-lite"/>
    </source>
</evidence>
<dbReference type="Proteomes" id="UP000639772">
    <property type="component" value="Chromosome 12"/>
</dbReference>
<feature type="region of interest" description="Disordered" evidence="1">
    <location>
        <begin position="374"/>
        <end position="409"/>
    </location>
</feature>
<sequence length="427" mass="46705">MDPKALAKAKRSHSQHGRRNHPTPSAVAQKKKAAQAESEDKVQRLRSHELPSNWGCYYGGEEEVESSSSTASAEGEVVRKSKGADFSYLIEQARSKQDENRNLAAPKSSSLFEDIPLDFMQGVSSTCVARGKNLLSRCQNDNFYVDDDLTPNYEVPFLTLDLHALATQLSRIKLSERLFIEADLLPEDPCSDDSKVTTTQTERIELDEVRHNLNPTDSSPRQSPVMDSAGQAKDHGSAISILNVNLGKMSDRREDAEFTTLLDQGSSSKKGAAEAELDMLLESFGETHLSDSKKPISNFSSDQKRPAEAELDMLLDSSCSFIPGSLLGDSSFNGAPNHNPTGQISRDQTHFTSNRAVIDSLDVSLDDLLEETSTTKEFHGQKSGIGPISIRNISPPLSKSGSSSSMDHSLASRATMDDFDSWFDTLG</sequence>
<feature type="region of interest" description="Disordered" evidence="1">
    <location>
        <begin position="211"/>
        <end position="232"/>
    </location>
</feature>
<proteinExistence type="predicted"/>
<feature type="compositionally biased region" description="Polar residues" evidence="1">
    <location>
        <begin position="213"/>
        <end position="222"/>
    </location>
</feature>
<gene>
    <name evidence="2" type="ORF">HPP92_023027</name>
</gene>
<feature type="region of interest" description="Disordered" evidence="1">
    <location>
        <begin position="1"/>
        <end position="54"/>
    </location>
</feature>
<feature type="compositionally biased region" description="Basic residues" evidence="1">
    <location>
        <begin position="7"/>
        <end position="21"/>
    </location>
</feature>
<dbReference type="InterPro" id="IPR053342">
    <property type="entry name" value="Exosome_cofactor/PTGS_suppr"/>
</dbReference>
<comment type="caution">
    <text evidence="2">The sequence shown here is derived from an EMBL/GenBank/DDBJ whole genome shotgun (WGS) entry which is preliminary data.</text>
</comment>